<dbReference type="InterPro" id="IPR015965">
    <property type="entry name" value="tRNA_lig_PDEase"/>
</dbReference>
<evidence type="ECO:0000259" key="3">
    <source>
        <dbReference type="Pfam" id="PF08303"/>
    </source>
</evidence>
<dbReference type="Pfam" id="PF09511">
    <property type="entry name" value="RNA_lig_T4_1"/>
    <property type="match status" value="1"/>
</dbReference>
<gene>
    <name evidence="5" type="ORF">PGT21_019322</name>
</gene>
<dbReference type="GO" id="GO:0003972">
    <property type="term" value="F:RNA ligase (ATP) activity"/>
    <property type="evidence" value="ECO:0007669"/>
    <property type="project" value="InterPro"/>
</dbReference>
<proteinExistence type="predicted"/>
<dbReference type="InterPro" id="IPR019039">
    <property type="entry name" value="T4-Rnl1-like_N"/>
</dbReference>
<protein>
    <recommendedName>
        <fullName evidence="7">tRNA ligase</fullName>
    </recommendedName>
</protein>
<accession>A0A5B0LJY7</accession>
<dbReference type="SUPFAM" id="SSF52540">
    <property type="entry name" value="P-loop containing nucleoside triphosphate hydrolases"/>
    <property type="match status" value="1"/>
</dbReference>
<dbReference type="InterPro" id="IPR027417">
    <property type="entry name" value="P-loop_NTPase"/>
</dbReference>
<feature type="domain" description="tRNA ligase phosphodiesterase" evidence="2">
    <location>
        <begin position="696"/>
        <end position="901"/>
    </location>
</feature>
<dbReference type="Pfam" id="PF08302">
    <property type="entry name" value="tRNA_lig_CPD"/>
    <property type="match status" value="1"/>
</dbReference>
<evidence type="ECO:0000259" key="2">
    <source>
        <dbReference type="Pfam" id="PF08302"/>
    </source>
</evidence>
<evidence type="ECO:0000313" key="5">
    <source>
        <dbReference type="EMBL" id="KAA1064922.1"/>
    </source>
</evidence>
<evidence type="ECO:0000259" key="4">
    <source>
        <dbReference type="Pfam" id="PF09511"/>
    </source>
</evidence>
<dbReference type="OMA" id="EFTSHIG"/>
<comment type="caution">
    <text evidence="5">The sequence shown here is derived from an EMBL/GenBank/DDBJ whole genome shotgun (WGS) entry which is preliminary data.</text>
</comment>
<sequence length="954" mass="106645">MATGASPLRKFQSQPTISQQTDLLIQTLLHFGLSNQNNNSNNRDSRTQIIELSVDELAVALEKLSAGQGDSNQPDDPKLKKLVRSRVYDIHSSHLDALVSVRSWTMTEHVYRRVPCPFPTMARGLFTRENLHPDRALGQGRHAIVARGYDKFFNIDELPSTKWEALASRSQAPYHLTLKTNGCIIFLAALTPSDLLVTSKHATGGSKEEDEDEPMTHSAVGERWVERHLAQVGLSRAELARELWEANATAVAELTDDDFEEHVIATPADQVGLNLHGVNLNTPELITYPPEIVAQCAKRWGMHPTPFTTVNDIEAVKEHCRMIQTDGWAGRQGHIEGVVVRGTPRDQQPSPGPNPAATSIFWKVKFEEPYLTYREWRELTRKMLHELSLNGKALKEHPCGKCGKHLSLSDSEELAKVLKVNVKKIHKPETRLYVHWVLQELLNRPQTFDLWQKNRGIVATREAFFEWRNSQDALKIIDQLGSSASQKPSTGAGTEVEEDQHFDKTLLVPIGIPGCGKTTLAIALKHLTKCSHTQSDDITTKKTGPAFIENVKSLLLDKSGPSLVIADKNNHLKTHRTALVELIAKLKEGIQVKKGKGKGSRETELVRMKVRMVAVTWDLEAHSSGELHQIAAQRIVQRGENHQSLRPELTSGGLEAHDAILWRFLKTLEDFDPDINPEDQPFRHIIQLKFADSIENNLEDLCAQLSKICPGLLAPEDRIDSQKMKNALETARAYKPSIKKEMKVEAALQSPRYFGVKLDVDLKKLVGELLEAFDQTSQEPTQKAGHKMFTELVKNRRITATPHLTLVHQNQTEESEEMKQLWDEYQGRVLARKVAFGLLLGPKLIWNNRVMILEARVRTQSPGDSATDPAPTSIRYHVTIGTADESIRPVEGFDLLHHFFRSVPHASHSSTQPAPSPQTHATLDAGKQDADRAGEVLFLDVKTVSVGGTLKGLT</sequence>
<feature type="region of interest" description="Disordered" evidence="1">
    <location>
        <begin position="904"/>
        <end position="927"/>
    </location>
</feature>
<name>A0A5B0LJY7_PUCGR</name>
<feature type="domain" description="T4 RNA ligase 1-like N-terminal" evidence="4">
    <location>
        <begin position="122"/>
        <end position="371"/>
    </location>
</feature>
<dbReference type="Proteomes" id="UP000324748">
    <property type="component" value="Unassembled WGS sequence"/>
</dbReference>
<dbReference type="EMBL" id="VSWC01000197">
    <property type="protein sequence ID" value="KAA1064922.1"/>
    <property type="molecule type" value="Genomic_DNA"/>
</dbReference>
<dbReference type="GO" id="GO:0005634">
    <property type="term" value="C:nucleus"/>
    <property type="evidence" value="ECO:0007669"/>
    <property type="project" value="TreeGrafter"/>
</dbReference>
<evidence type="ECO:0000256" key="1">
    <source>
        <dbReference type="SAM" id="MobiDB-lite"/>
    </source>
</evidence>
<dbReference type="InterPro" id="IPR015966">
    <property type="entry name" value="tRNA_lig_kin_fungi"/>
</dbReference>
<dbReference type="GO" id="GO:0006388">
    <property type="term" value="P:tRNA splicing, via endonucleolytic cleavage and ligation"/>
    <property type="evidence" value="ECO:0007669"/>
    <property type="project" value="InterPro"/>
</dbReference>
<feature type="domain" description="tRNA ligase kinase" evidence="3">
    <location>
        <begin position="506"/>
        <end position="690"/>
    </location>
</feature>
<dbReference type="OrthoDB" id="276239at2759"/>
<dbReference type="Pfam" id="PF08303">
    <property type="entry name" value="tRNA_lig_kinase"/>
    <property type="match status" value="1"/>
</dbReference>
<dbReference type="PANTHER" id="PTHR32004">
    <property type="entry name" value="TRNA LIGASE"/>
    <property type="match status" value="1"/>
</dbReference>
<organism evidence="5 6">
    <name type="scientific">Puccinia graminis f. sp. tritici</name>
    <dbReference type="NCBI Taxonomy" id="56615"/>
    <lineage>
        <taxon>Eukaryota</taxon>
        <taxon>Fungi</taxon>
        <taxon>Dikarya</taxon>
        <taxon>Basidiomycota</taxon>
        <taxon>Pucciniomycotina</taxon>
        <taxon>Pucciniomycetes</taxon>
        <taxon>Pucciniales</taxon>
        <taxon>Pucciniaceae</taxon>
        <taxon>Puccinia</taxon>
    </lineage>
</organism>
<evidence type="ECO:0000313" key="6">
    <source>
        <dbReference type="Proteomes" id="UP000324748"/>
    </source>
</evidence>
<dbReference type="GO" id="GO:0005524">
    <property type="term" value="F:ATP binding"/>
    <property type="evidence" value="ECO:0007669"/>
    <property type="project" value="InterPro"/>
</dbReference>
<feature type="compositionally biased region" description="Polar residues" evidence="1">
    <location>
        <begin position="907"/>
        <end position="921"/>
    </location>
</feature>
<reference evidence="5 6" key="1">
    <citation type="submission" date="2019-05" db="EMBL/GenBank/DDBJ databases">
        <title>Emergence of the Ug99 lineage of the wheat stem rust pathogen through somatic hybridization.</title>
        <authorList>
            <person name="Li F."/>
            <person name="Upadhyaya N.M."/>
            <person name="Sperschneider J."/>
            <person name="Matny O."/>
            <person name="Nguyen-Phuc H."/>
            <person name="Mago R."/>
            <person name="Raley C."/>
            <person name="Miller M.E."/>
            <person name="Silverstein K.A.T."/>
            <person name="Henningsen E."/>
            <person name="Hirsch C.D."/>
            <person name="Visser B."/>
            <person name="Pretorius Z.A."/>
            <person name="Steffenson B.J."/>
            <person name="Schwessinger B."/>
            <person name="Dodds P.N."/>
            <person name="Figueroa M."/>
        </authorList>
    </citation>
    <scope>NUCLEOTIDE SEQUENCE [LARGE SCALE GENOMIC DNA]</scope>
    <source>
        <strain evidence="5">21-0</strain>
    </source>
</reference>
<dbReference type="PANTHER" id="PTHR32004:SF1">
    <property type="entry name" value="TRNA LIGASE"/>
    <property type="match status" value="1"/>
</dbReference>
<dbReference type="AlphaFoldDB" id="A0A5B0LJY7"/>
<evidence type="ECO:0008006" key="7">
    <source>
        <dbReference type="Google" id="ProtNLM"/>
    </source>
</evidence>
<dbReference type="Gene3D" id="3.40.50.300">
    <property type="entry name" value="P-loop containing nucleotide triphosphate hydrolases"/>
    <property type="match status" value="1"/>
</dbReference>
<keyword evidence="6" id="KW-1185">Reference proteome</keyword>